<dbReference type="GO" id="GO:0004896">
    <property type="term" value="F:cytokine receptor activity"/>
    <property type="evidence" value="ECO:0007669"/>
    <property type="project" value="TreeGrafter"/>
</dbReference>
<evidence type="ECO:0000256" key="5">
    <source>
        <dbReference type="ARBA" id="ARBA00023136"/>
    </source>
</evidence>
<evidence type="ECO:0000256" key="3">
    <source>
        <dbReference type="ARBA" id="ARBA00022729"/>
    </source>
</evidence>
<evidence type="ECO:0000313" key="13">
    <source>
        <dbReference type="Proteomes" id="UP000694680"/>
    </source>
</evidence>
<dbReference type="Proteomes" id="UP000694680">
    <property type="component" value="Chromosome 14"/>
</dbReference>
<keyword evidence="13" id="KW-1185">Reference proteome</keyword>
<feature type="compositionally biased region" description="Low complexity" evidence="8">
    <location>
        <begin position="328"/>
        <end position="342"/>
    </location>
</feature>
<keyword evidence="7" id="KW-0325">Glycoprotein</keyword>
<evidence type="ECO:0000259" key="11">
    <source>
        <dbReference type="PROSITE" id="PS50853"/>
    </source>
</evidence>
<feature type="transmembrane region" description="Helical" evidence="9">
    <location>
        <begin position="224"/>
        <end position="245"/>
    </location>
</feature>
<dbReference type="PANTHER" id="PTHR23037">
    <property type="entry name" value="CYTOKINE RECEPTOR"/>
    <property type="match status" value="1"/>
</dbReference>
<evidence type="ECO:0000256" key="9">
    <source>
        <dbReference type="SAM" id="Phobius"/>
    </source>
</evidence>
<keyword evidence="3 10" id="KW-0732">Signal</keyword>
<dbReference type="Ensembl" id="ENSGWIT00000014427.1">
    <property type="protein sequence ID" value="ENSGWIP00000012971.1"/>
    <property type="gene ID" value="ENSGWIG00000007488.1"/>
</dbReference>
<reference evidence="12" key="2">
    <citation type="submission" date="2025-08" db="UniProtKB">
        <authorList>
            <consortium name="Ensembl"/>
        </authorList>
    </citation>
    <scope>IDENTIFICATION</scope>
</reference>
<dbReference type="GO" id="GO:0009897">
    <property type="term" value="C:external side of plasma membrane"/>
    <property type="evidence" value="ECO:0007669"/>
    <property type="project" value="TreeGrafter"/>
</dbReference>
<evidence type="ECO:0000256" key="7">
    <source>
        <dbReference type="ARBA" id="ARBA00023180"/>
    </source>
</evidence>
<name>A0A8C5E692_GOUWI</name>
<keyword evidence="5 9" id="KW-0472">Membrane</keyword>
<sequence length="342" mass="39265">MMTARLLCLFCVFRYVFTKSPPVIDCLVLNLEHVSCSWAKGGTPDVNYTFYSRFGSEKAESECPTYLSENSVITGCRRPYKSIDRFYTFYTILEHDGQRSFSNQSLKSRVLLNPPTNLTVTYGSDLNLWYYWNQTKRDCVKSQVRYRINHSNWTSHQVSRGRQNYSINLPSRSNLYELQVRSKLGDYCGESEFWSDWSEPVIWGSNNGTGRKSKAYQKMDSIPVWTPVLYIVGAIAFILLLMMLLQHERLRVILIPVVPKPSLIPNDIEDWFKISKGLKESFKTNYNEHACPVCEYFPVSRSNSTASSVSLNPTERHVSMSENEPLDASSSSASTASYKENK</sequence>
<dbReference type="InterPro" id="IPR048651">
    <property type="entry name" value="CRLF2-like_D1"/>
</dbReference>
<dbReference type="InterPro" id="IPR036116">
    <property type="entry name" value="FN3_sf"/>
</dbReference>
<dbReference type="AlphaFoldDB" id="A0A8C5E692"/>
<dbReference type="Gene3D" id="2.60.40.10">
    <property type="entry name" value="Immunoglobulins"/>
    <property type="match status" value="2"/>
</dbReference>
<keyword evidence="4 9" id="KW-1133">Transmembrane helix</keyword>
<feature type="domain" description="Fibronectin type-III" evidence="11">
    <location>
        <begin position="114"/>
        <end position="212"/>
    </location>
</feature>
<dbReference type="OrthoDB" id="8942047at2759"/>
<dbReference type="InterPro" id="IPR013783">
    <property type="entry name" value="Ig-like_fold"/>
</dbReference>
<dbReference type="InterPro" id="IPR003961">
    <property type="entry name" value="FN3_dom"/>
</dbReference>
<evidence type="ECO:0000256" key="8">
    <source>
        <dbReference type="SAM" id="MobiDB-lite"/>
    </source>
</evidence>
<comment type="subcellular location">
    <subcellularLocation>
        <location evidence="1">Membrane</location>
        <topology evidence="1">Single-pass type I membrane protein</topology>
    </subcellularLocation>
</comment>
<proteinExistence type="predicted"/>
<evidence type="ECO:0000256" key="4">
    <source>
        <dbReference type="ARBA" id="ARBA00022989"/>
    </source>
</evidence>
<dbReference type="SUPFAM" id="SSF49265">
    <property type="entry name" value="Fibronectin type III"/>
    <property type="match status" value="2"/>
</dbReference>
<keyword evidence="6" id="KW-0675">Receptor</keyword>
<accession>A0A8C5E692</accession>
<dbReference type="GeneID" id="114475459"/>
<evidence type="ECO:0000256" key="2">
    <source>
        <dbReference type="ARBA" id="ARBA00022692"/>
    </source>
</evidence>
<gene>
    <name evidence="12" type="primary">LOC114475459</name>
</gene>
<dbReference type="RefSeq" id="XP_028322062.1">
    <property type="nucleotide sequence ID" value="XM_028466261.1"/>
</dbReference>
<keyword evidence="2 9" id="KW-0812">Transmembrane</keyword>
<protein>
    <submittedName>
        <fullName evidence="12">Cytokine receptor common subunit gamma-like</fullName>
    </submittedName>
</protein>
<feature type="signal peptide" evidence="10">
    <location>
        <begin position="1"/>
        <end position="18"/>
    </location>
</feature>
<feature type="region of interest" description="Disordered" evidence="8">
    <location>
        <begin position="308"/>
        <end position="342"/>
    </location>
</feature>
<evidence type="ECO:0000256" key="10">
    <source>
        <dbReference type="SAM" id="SignalP"/>
    </source>
</evidence>
<dbReference type="PROSITE" id="PS50853">
    <property type="entry name" value="FN3"/>
    <property type="match status" value="1"/>
</dbReference>
<reference evidence="12" key="3">
    <citation type="submission" date="2025-09" db="UniProtKB">
        <authorList>
            <consortium name="Ensembl"/>
        </authorList>
    </citation>
    <scope>IDENTIFICATION</scope>
</reference>
<dbReference type="Pfam" id="PF21604">
    <property type="entry name" value="CRLF2_D1"/>
    <property type="match status" value="1"/>
</dbReference>
<dbReference type="PANTHER" id="PTHR23037:SF47">
    <property type="entry name" value="INTERLEUKIN 2 RECEPTOR SUBUNIT GAMMA"/>
    <property type="match status" value="1"/>
</dbReference>
<feature type="chain" id="PRO_5034612231" evidence="10">
    <location>
        <begin position="19"/>
        <end position="342"/>
    </location>
</feature>
<reference evidence="12" key="1">
    <citation type="submission" date="2020-06" db="EMBL/GenBank/DDBJ databases">
        <authorList>
            <consortium name="Wellcome Sanger Institute Data Sharing"/>
        </authorList>
    </citation>
    <scope>NUCLEOTIDE SEQUENCE [LARGE SCALE GENOMIC DNA]</scope>
</reference>
<evidence type="ECO:0000256" key="6">
    <source>
        <dbReference type="ARBA" id="ARBA00023170"/>
    </source>
</evidence>
<evidence type="ECO:0000256" key="1">
    <source>
        <dbReference type="ARBA" id="ARBA00004479"/>
    </source>
</evidence>
<organism evidence="12 13">
    <name type="scientific">Gouania willdenowi</name>
    <name type="common">Blunt-snouted clingfish</name>
    <name type="synonym">Lepadogaster willdenowi</name>
    <dbReference type="NCBI Taxonomy" id="441366"/>
    <lineage>
        <taxon>Eukaryota</taxon>
        <taxon>Metazoa</taxon>
        <taxon>Chordata</taxon>
        <taxon>Craniata</taxon>
        <taxon>Vertebrata</taxon>
        <taxon>Euteleostomi</taxon>
        <taxon>Actinopterygii</taxon>
        <taxon>Neopterygii</taxon>
        <taxon>Teleostei</taxon>
        <taxon>Neoteleostei</taxon>
        <taxon>Acanthomorphata</taxon>
        <taxon>Ovalentaria</taxon>
        <taxon>Blenniimorphae</taxon>
        <taxon>Blenniiformes</taxon>
        <taxon>Gobiesocoidei</taxon>
        <taxon>Gobiesocidae</taxon>
        <taxon>Gobiesocinae</taxon>
        <taxon>Gouania</taxon>
    </lineage>
</organism>
<evidence type="ECO:0000313" key="12">
    <source>
        <dbReference type="Ensembl" id="ENSGWIP00000012971.1"/>
    </source>
</evidence>
<dbReference type="FunFam" id="2.60.40.10:FF:000754">
    <property type="entry name" value="Cytokine receptor common subunit gamma"/>
    <property type="match status" value="1"/>
</dbReference>